<dbReference type="InterPro" id="IPR011600">
    <property type="entry name" value="Pept_C14_caspase"/>
</dbReference>
<dbReference type="InterPro" id="IPR029030">
    <property type="entry name" value="Caspase-like_dom_sf"/>
</dbReference>
<comment type="caution">
    <text evidence="2">The sequence shown here is derived from an EMBL/GenBank/DDBJ whole genome shotgun (WGS) entry which is preliminary data.</text>
</comment>
<protein>
    <recommendedName>
        <fullName evidence="1">Peptidase C14 caspase domain-containing protein</fullName>
    </recommendedName>
</protein>
<accession>A0A412YDN2</accession>
<feature type="domain" description="Peptidase C14 caspase" evidence="1">
    <location>
        <begin position="3"/>
        <end position="240"/>
    </location>
</feature>
<dbReference type="Pfam" id="PF00656">
    <property type="entry name" value="Peptidase_C14"/>
    <property type="match status" value="1"/>
</dbReference>
<dbReference type="Proteomes" id="UP000284366">
    <property type="component" value="Unassembled WGS sequence"/>
</dbReference>
<dbReference type="AlphaFoldDB" id="A0A412YDN2"/>
<dbReference type="EMBL" id="QRZG01000009">
    <property type="protein sequence ID" value="RGV55640.1"/>
    <property type="molecule type" value="Genomic_DNA"/>
</dbReference>
<dbReference type="GO" id="GO:0004197">
    <property type="term" value="F:cysteine-type endopeptidase activity"/>
    <property type="evidence" value="ECO:0007669"/>
    <property type="project" value="InterPro"/>
</dbReference>
<dbReference type="SUPFAM" id="SSF52129">
    <property type="entry name" value="Caspase-like"/>
    <property type="match status" value="1"/>
</dbReference>
<reference evidence="2 3" key="1">
    <citation type="submission" date="2018-08" db="EMBL/GenBank/DDBJ databases">
        <title>A genome reference for cultivated species of the human gut microbiota.</title>
        <authorList>
            <person name="Zou Y."/>
            <person name="Xue W."/>
            <person name="Luo G."/>
        </authorList>
    </citation>
    <scope>NUCLEOTIDE SEQUENCE [LARGE SCALE GENOMIC DNA]</scope>
    <source>
        <strain evidence="2 3">AF14-27</strain>
    </source>
</reference>
<dbReference type="GO" id="GO:0006508">
    <property type="term" value="P:proteolysis"/>
    <property type="evidence" value="ECO:0007669"/>
    <property type="project" value="InterPro"/>
</dbReference>
<name>A0A412YDN2_9BACE</name>
<proteinExistence type="predicted"/>
<sequence>MKRCLIIIGNQGTPSKGNYLPGVSRDVNNYLSFFKSDNGGAWEDDEIIPKVYDWTSWGLYLNILQRRLNGLDYAIIVFTGHGYALKNGETYFELSEGHDVSLSTIKSWFPTQKVLMIADSCQSFVNLYREGGILGEALIQKSFSSRRDYLRNLYNNHIESVPQKAFIFASAVSPGEGANDSSKGGLYSYNMLSMANSIINNTVLSKSVWSIDIIHNMAKTNVEKGSDGQQHPKLTMTLTSGTYDSELYSLTFPPFFVK</sequence>
<gene>
    <name evidence="2" type="ORF">DWW09_06765</name>
</gene>
<dbReference type="RefSeq" id="WP_118046252.1">
    <property type="nucleotide sequence ID" value="NZ_CAUCJN010000008.1"/>
</dbReference>
<evidence type="ECO:0000313" key="3">
    <source>
        <dbReference type="Proteomes" id="UP000284366"/>
    </source>
</evidence>
<evidence type="ECO:0000259" key="1">
    <source>
        <dbReference type="Pfam" id="PF00656"/>
    </source>
</evidence>
<evidence type="ECO:0000313" key="2">
    <source>
        <dbReference type="EMBL" id="RGV55640.1"/>
    </source>
</evidence>
<organism evidence="2 3">
    <name type="scientific">Bacteroides clarus</name>
    <dbReference type="NCBI Taxonomy" id="626929"/>
    <lineage>
        <taxon>Bacteria</taxon>
        <taxon>Pseudomonadati</taxon>
        <taxon>Bacteroidota</taxon>
        <taxon>Bacteroidia</taxon>
        <taxon>Bacteroidales</taxon>
        <taxon>Bacteroidaceae</taxon>
        <taxon>Bacteroides</taxon>
    </lineage>
</organism>